<dbReference type="SUPFAM" id="SSF55729">
    <property type="entry name" value="Acyl-CoA N-acyltransferases (Nat)"/>
    <property type="match status" value="1"/>
</dbReference>
<accession>A0ABU6UI23</accession>
<feature type="domain" description="N-acetyltransferase" evidence="1">
    <location>
        <begin position="6"/>
        <end position="159"/>
    </location>
</feature>
<reference evidence="2 3" key="1">
    <citation type="journal article" date="2023" name="Plants (Basel)">
        <title>Bridging the Gap: Combining Genomics and Transcriptomics Approaches to Understand Stylosanthes scabra, an Orphan Legume from the Brazilian Caatinga.</title>
        <authorList>
            <person name="Ferreira-Neto J.R.C."/>
            <person name="da Silva M.D."/>
            <person name="Binneck E."/>
            <person name="de Melo N.F."/>
            <person name="da Silva R.H."/>
            <person name="de Melo A.L.T.M."/>
            <person name="Pandolfi V."/>
            <person name="Bustamante F.O."/>
            <person name="Brasileiro-Vidal A.C."/>
            <person name="Benko-Iseppon A.M."/>
        </authorList>
    </citation>
    <scope>NUCLEOTIDE SEQUENCE [LARGE SCALE GENOMIC DNA]</scope>
    <source>
        <tissue evidence="2">Leaves</tissue>
    </source>
</reference>
<keyword evidence="3" id="KW-1185">Reference proteome</keyword>
<dbReference type="InterPro" id="IPR000182">
    <property type="entry name" value="GNAT_dom"/>
</dbReference>
<sequence>MEFKEFIIRIYEDQSDRSQVEDLERRCKVGPSETMLDSMGDPISRIRNSPMYMMLVAEMENELVGFIQGSIKVVTLKCHPPKGVAKVGYVLGLRVAPQTRRKGIGSSLIQRLEEWFHSNDVDYAYMATEKENHASISLFINKFGYTKFRTPAILVNPVNNHHSFRISSNIDIAKIKIDKAEFLYRRFMGTTEFFPSDIENVLRNKLSLGTWVASFKGENVSFGINGPVNGPINGQVPQNWAMLSVWKSGDIFKLSIGRAPNSCLFFTKSWSLVDKIFPCFGLSTIPDFFNPFGFYFIYGVYHEGQFSGKLVRALCQFVHNMVSKSRDENCNKIIVAEVGGKDEELNHHIPHWKLFSCPDLWCIKALKDEGKNTFHELVTNTQPRSIFVDPREV</sequence>
<dbReference type="PANTHER" id="PTHR47370:SF1">
    <property type="entry name" value="ACYL-COA N-ACYLTRANSFERASES (NAT) SUPERFAMILY PROTEIN"/>
    <property type="match status" value="1"/>
</dbReference>
<evidence type="ECO:0000259" key="1">
    <source>
        <dbReference type="PROSITE" id="PS51186"/>
    </source>
</evidence>
<dbReference type="CDD" id="cd04301">
    <property type="entry name" value="NAT_SF"/>
    <property type="match status" value="1"/>
</dbReference>
<evidence type="ECO:0000313" key="2">
    <source>
        <dbReference type="EMBL" id="MED6160957.1"/>
    </source>
</evidence>
<evidence type="ECO:0000313" key="3">
    <source>
        <dbReference type="Proteomes" id="UP001341840"/>
    </source>
</evidence>
<name>A0ABU6UI23_9FABA</name>
<dbReference type="EMBL" id="JASCZI010121276">
    <property type="protein sequence ID" value="MED6160957.1"/>
    <property type="molecule type" value="Genomic_DNA"/>
</dbReference>
<dbReference type="Pfam" id="PF00583">
    <property type="entry name" value="Acetyltransf_1"/>
    <property type="match status" value="1"/>
</dbReference>
<dbReference type="InterPro" id="IPR052810">
    <property type="entry name" value="Plant_NAT"/>
</dbReference>
<proteinExistence type="predicted"/>
<protein>
    <recommendedName>
        <fullName evidence="1">N-acetyltransferase domain-containing protein</fullName>
    </recommendedName>
</protein>
<organism evidence="2 3">
    <name type="scientific">Stylosanthes scabra</name>
    <dbReference type="NCBI Taxonomy" id="79078"/>
    <lineage>
        <taxon>Eukaryota</taxon>
        <taxon>Viridiplantae</taxon>
        <taxon>Streptophyta</taxon>
        <taxon>Embryophyta</taxon>
        <taxon>Tracheophyta</taxon>
        <taxon>Spermatophyta</taxon>
        <taxon>Magnoliopsida</taxon>
        <taxon>eudicotyledons</taxon>
        <taxon>Gunneridae</taxon>
        <taxon>Pentapetalae</taxon>
        <taxon>rosids</taxon>
        <taxon>fabids</taxon>
        <taxon>Fabales</taxon>
        <taxon>Fabaceae</taxon>
        <taxon>Papilionoideae</taxon>
        <taxon>50 kb inversion clade</taxon>
        <taxon>dalbergioids sensu lato</taxon>
        <taxon>Dalbergieae</taxon>
        <taxon>Pterocarpus clade</taxon>
        <taxon>Stylosanthes</taxon>
    </lineage>
</organism>
<dbReference type="PROSITE" id="PS51186">
    <property type="entry name" value="GNAT"/>
    <property type="match status" value="1"/>
</dbReference>
<comment type="caution">
    <text evidence="2">The sequence shown here is derived from an EMBL/GenBank/DDBJ whole genome shotgun (WGS) entry which is preliminary data.</text>
</comment>
<dbReference type="Proteomes" id="UP001341840">
    <property type="component" value="Unassembled WGS sequence"/>
</dbReference>
<gene>
    <name evidence="2" type="ORF">PIB30_056238</name>
</gene>
<dbReference type="Gene3D" id="3.40.630.30">
    <property type="match status" value="1"/>
</dbReference>
<dbReference type="PANTHER" id="PTHR47370">
    <property type="entry name" value="ACYL-COA N-ACYLTRANSFERASES (NAT) SUPERFAMILY PROTEIN"/>
    <property type="match status" value="1"/>
</dbReference>
<dbReference type="InterPro" id="IPR016181">
    <property type="entry name" value="Acyl_CoA_acyltransferase"/>
</dbReference>